<evidence type="ECO:0000259" key="3">
    <source>
        <dbReference type="Pfam" id="PF01232"/>
    </source>
</evidence>
<dbReference type="PANTHER" id="PTHR43362:SF1">
    <property type="entry name" value="MANNITOL DEHYDROGENASE 2-RELATED"/>
    <property type="match status" value="1"/>
</dbReference>
<feature type="domain" description="Mannitol dehydrogenase C-terminal" evidence="4">
    <location>
        <begin position="285"/>
        <end position="448"/>
    </location>
</feature>
<keyword evidence="2" id="KW-0520">NAD</keyword>
<dbReference type="InterPro" id="IPR013118">
    <property type="entry name" value="Mannitol_DH_C"/>
</dbReference>
<keyword evidence="1 5" id="KW-0560">Oxidoreductase</keyword>
<name>A0ABW5UGB2_9SPHI</name>
<dbReference type="PANTHER" id="PTHR43362">
    <property type="entry name" value="MANNITOL DEHYDROGENASE DSF1-RELATED"/>
    <property type="match status" value="1"/>
</dbReference>
<feature type="domain" description="Mannitol dehydrogenase N-terminal" evidence="3">
    <location>
        <begin position="26"/>
        <end position="277"/>
    </location>
</feature>
<keyword evidence="6" id="KW-1185">Reference proteome</keyword>
<protein>
    <submittedName>
        <fullName evidence="5">Mannitol dehydrogenase family protein</fullName>
        <ecNumber evidence="5">1.1.1.-</ecNumber>
    </submittedName>
</protein>
<dbReference type="InterPro" id="IPR050988">
    <property type="entry name" value="Mannitol_DH/Oxidoreductase"/>
</dbReference>
<evidence type="ECO:0000256" key="1">
    <source>
        <dbReference type="ARBA" id="ARBA00023002"/>
    </source>
</evidence>
<evidence type="ECO:0000313" key="5">
    <source>
        <dbReference type="EMBL" id="MFD2744330.1"/>
    </source>
</evidence>
<dbReference type="SUPFAM" id="SSF48179">
    <property type="entry name" value="6-phosphogluconate dehydrogenase C-terminal domain-like"/>
    <property type="match status" value="1"/>
</dbReference>
<dbReference type="GO" id="GO:0016491">
    <property type="term" value="F:oxidoreductase activity"/>
    <property type="evidence" value="ECO:0007669"/>
    <property type="project" value="UniProtKB-KW"/>
</dbReference>
<dbReference type="EMBL" id="JBHUMB010000014">
    <property type="protein sequence ID" value="MFD2744330.1"/>
    <property type="molecule type" value="Genomic_DNA"/>
</dbReference>
<dbReference type="Proteomes" id="UP001597418">
    <property type="component" value="Unassembled WGS sequence"/>
</dbReference>
<gene>
    <name evidence="5" type="ORF">ACFSQ6_13110</name>
</gene>
<dbReference type="InterPro" id="IPR008927">
    <property type="entry name" value="6-PGluconate_DH-like_C_sf"/>
</dbReference>
<dbReference type="PROSITE" id="PS00974">
    <property type="entry name" value="MANNITOL_DHGENASE"/>
    <property type="match status" value="1"/>
</dbReference>
<organism evidence="5 6">
    <name type="scientific">Sphingobacterium populi</name>
    <dbReference type="NCBI Taxonomy" id="1812824"/>
    <lineage>
        <taxon>Bacteria</taxon>
        <taxon>Pseudomonadati</taxon>
        <taxon>Bacteroidota</taxon>
        <taxon>Sphingobacteriia</taxon>
        <taxon>Sphingobacteriales</taxon>
        <taxon>Sphingobacteriaceae</taxon>
        <taxon>Sphingobacterium</taxon>
    </lineage>
</organism>
<reference evidence="6" key="1">
    <citation type="journal article" date="2019" name="Int. J. Syst. Evol. Microbiol.">
        <title>The Global Catalogue of Microorganisms (GCM) 10K type strain sequencing project: providing services to taxonomists for standard genome sequencing and annotation.</title>
        <authorList>
            <consortium name="The Broad Institute Genomics Platform"/>
            <consortium name="The Broad Institute Genome Sequencing Center for Infectious Disease"/>
            <person name="Wu L."/>
            <person name="Ma J."/>
        </authorList>
    </citation>
    <scope>NUCLEOTIDE SEQUENCE [LARGE SCALE GENOMIC DNA]</scope>
    <source>
        <strain evidence="6">KCTC 42247</strain>
    </source>
</reference>
<sequence>MTVNHLKRQINNDLNTSTNRQDLTCGIVHIGVGNFHRAHQQYYTNQLVIDPSQRAWGICGVALLPSDEPLVRALQGQEGRYSLTTCSASGKYELHHIESLKEIIWGIEDPQTVIDKIASPDTKIISLTITEGGYNMDSKDGDFKFDDPKIQSELKNRTKPQSVFGFIAAGLRQRMKAGTSGVTILSCDNLQHNGDTAKKAFSSFIQAQDSDLAVWLAENVTFPNSMVDRITPTTNAEDIIWLNKKNQIQDQAPVYCEDYVQWVIEDNFIAGRPEWEKVGVQFTDDVTAFEHMKLSLLNASHTMLSYPAFLAGYRKVDEAMENQYLYRYLSDFMNIDITPYVPAPDNTDLNQYKSTLLERFANRSVSDQVSRLCFDGISKFPVYILPNLEHMLNDGRDLKRAAFGIAAYRHYLKYKRDDNGESYDIAEPWLMQSDLAFIESEDPTQFLRFKPFHNTALHIHGSFVSLYQFYCGAIKKHGAMQVLKTIL</sequence>
<comment type="caution">
    <text evidence="5">The sequence shown here is derived from an EMBL/GenBank/DDBJ whole genome shotgun (WGS) entry which is preliminary data.</text>
</comment>
<dbReference type="InterPro" id="IPR000669">
    <property type="entry name" value="Mannitol_DH"/>
</dbReference>
<dbReference type="RefSeq" id="WP_082784852.1">
    <property type="nucleotide sequence ID" value="NZ_JBHUMB010000014.1"/>
</dbReference>
<dbReference type="Gene3D" id="1.10.1040.10">
    <property type="entry name" value="N-(1-d-carboxylethyl)-l-norvaline Dehydrogenase, domain 2"/>
    <property type="match status" value="1"/>
</dbReference>
<dbReference type="InterPro" id="IPR036291">
    <property type="entry name" value="NAD(P)-bd_dom_sf"/>
</dbReference>
<dbReference type="PRINTS" id="PR00084">
    <property type="entry name" value="MTLDHDRGNASE"/>
</dbReference>
<accession>A0ABW5UGB2</accession>
<evidence type="ECO:0000259" key="4">
    <source>
        <dbReference type="Pfam" id="PF08125"/>
    </source>
</evidence>
<evidence type="ECO:0000256" key="2">
    <source>
        <dbReference type="ARBA" id="ARBA00023027"/>
    </source>
</evidence>
<dbReference type="SUPFAM" id="SSF51735">
    <property type="entry name" value="NAD(P)-binding Rossmann-fold domains"/>
    <property type="match status" value="1"/>
</dbReference>
<dbReference type="Pfam" id="PF01232">
    <property type="entry name" value="Mannitol_dh"/>
    <property type="match status" value="1"/>
</dbReference>
<dbReference type="Pfam" id="PF08125">
    <property type="entry name" value="Mannitol_dh_C"/>
    <property type="match status" value="1"/>
</dbReference>
<dbReference type="InterPro" id="IPR023027">
    <property type="entry name" value="Mannitol_DH_CS"/>
</dbReference>
<dbReference type="EC" id="1.1.1.-" evidence="5"/>
<proteinExistence type="predicted"/>
<dbReference type="InterPro" id="IPR013328">
    <property type="entry name" value="6PGD_dom2"/>
</dbReference>
<dbReference type="Gene3D" id="3.40.50.720">
    <property type="entry name" value="NAD(P)-binding Rossmann-like Domain"/>
    <property type="match status" value="1"/>
</dbReference>
<evidence type="ECO:0000313" key="6">
    <source>
        <dbReference type="Proteomes" id="UP001597418"/>
    </source>
</evidence>
<dbReference type="InterPro" id="IPR013131">
    <property type="entry name" value="Mannitol_DH_N"/>
</dbReference>